<dbReference type="GO" id="GO:0004521">
    <property type="term" value="F:RNA endonuclease activity"/>
    <property type="evidence" value="ECO:0007669"/>
    <property type="project" value="UniProtKB-UniRule"/>
</dbReference>
<dbReference type="GO" id="GO:0003723">
    <property type="term" value="F:RNA binding"/>
    <property type="evidence" value="ECO:0007669"/>
    <property type="project" value="UniProtKB-UniRule"/>
</dbReference>
<dbReference type="InterPro" id="IPR003607">
    <property type="entry name" value="HD/PDEase_dom"/>
</dbReference>
<dbReference type="AlphaFoldDB" id="A0A0G0QRD9"/>
<dbReference type="PANTHER" id="PTHR12826:SF15">
    <property type="entry name" value="RIBONUCLEASE Y"/>
    <property type="match status" value="1"/>
</dbReference>
<organism evidence="9 10">
    <name type="scientific">Candidatus Uhrbacteria bacterium GW2011_GWF2_39_13</name>
    <dbReference type="NCBI Taxonomy" id="1618995"/>
    <lineage>
        <taxon>Bacteria</taxon>
        <taxon>Candidatus Uhriibacteriota</taxon>
    </lineage>
</organism>
<evidence type="ECO:0000256" key="7">
    <source>
        <dbReference type="SAM" id="Coils"/>
    </source>
</evidence>
<accession>A0A0G0QRD9</accession>
<dbReference type="InterPro" id="IPR022711">
    <property type="entry name" value="RNase_Y_N"/>
</dbReference>
<evidence type="ECO:0000256" key="2">
    <source>
        <dbReference type="ARBA" id="ARBA00022759"/>
    </source>
</evidence>
<keyword evidence="7" id="KW-0175">Coiled coil</keyword>
<dbReference type="NCBIfam" id="TIGR00277">
    <property type="entry name" value="HDIG"/>
    <property type="match status" value="1"/>
</dbReference>
<dbReference type="EMBL" id="LBWG01000011">
    <property type="protein sequence ID" value="KKR04172.1"/>
    <property type="molecule type" value="Genomic_DNA"/>
</dbReference>
<keyword evidence="3 5" id="KW-0378">Hydrolase</keyword>
<comment type="caution">
    <text evidence="9">The sequence shown here is derived from an EMBL/GenBank/DDBJ whole genome shotgun (WGS) entry which is preliminary data.</text>
</comment>
<evidence type="ECO:0000313" key="10">
    <source>
        <dbReference type="Proteomes" id="UP000033935"/>
    </source>
</evidence>
<comment type="similarity">
    <text evidence="5">Belongs to the RNase Y family.</text>
</comment>
<evidence type="ECO:0000256" key="3">
    <source>
        <dbReference type="ARBA" id="ARBA00022801"/>
    </source>
</evidence>
<keyword evidence="1 5" id="KW-0540">Nuclease</keyword>
<evidence type="ECO:0000256" key="6">
    <source>
        <dbReference type="NCBIfam" id="TIGR03319"/>
    </source>
</evidence>
<dbReference type="CDD" id="cd00077">
    <property type="entry name" value="HDc"/>
    <property type="match status" value="1"/>
</dbReference>
<dbReference type="PATRIC" id="fig|1618995.3.peg.579"/>
<proteinExistence type="inferred from homology"/>
<dbReference type="SUPFAM" id="SSF54791">
    <property type="entry name" value="Eukaryotic type KH-domain (KH-domain type I)"/>
    <property type="match status" value="1"/>
</dbReference>
<keyword evidence="4 5" id="KW-0694">RNA-binding</keyword>
<dbReference type="NCBIfam" id="TIGR03319">
    <property type="entry name" value="RNase_Y"/>
    <property type="match status" value="1"/>
</dbReference>
<evidence type="ECO:0000256" key="4">
    <source>
        <dbReference type="ARBA" id="ARBA00022884"/>
    </source>
</evidence>
<dbReference type="Gene3D" id="3.30.1370.10">
    <property type="entry name" value="K Homology domain, type 1"/>
    <property type="match status" value="1"/>
</dbReference>
<dbReference type="Gene3D" id="1.10.3210.10">
    <property type="entry name" value="Hypothetical protein af1432"/>
    <property type="match status" value="1"/>
</dbReference>
<dbReference type="InterPro" id="IPR006675">
    <property type="entry name" value="HDIG_dom"/>
</dbReference>
<dbReference type="InterPro" id="IPR004087">
    <property type="entry name" value="KH_dom"/>
</dbReference>
<dbReference type="GO" id="GO:0016787">
    <property type="term" value="F:hydrolase activity"/>
    <property type="evidence" value="ECO:0007669"/>
    <property type="project" value="UniProtKB-KW"/>
</dbReference>
<feature type="domain" description="HD" evidence="8">
    <location>
        <begin position="336"/>
        <end position="428"/>
    </location>
</feature>
<reference evidence="9 10" key="1">
    <citation type="journal article" date="2015" name="Nature">
        <title>rRNA introns, odd ribosomes, and small enigmatic genomes across a large radiation of phyla.</title>
        <authorList>
            <person name="Brown C.T."/>
            <person name="Hug L.A."/>
            <person name="Thomas B.C."/>
            <person name="Sharon I."/>
            <person name="Castelle C.J."/>
            <person name="Singh A."/>
            <person name="Wilkins M.J."/>
            <person name="Williams K.H."/>
            <person name="Banfield J.F."/>
        </authorList>
    </citation>
    <scope>NUCLEOTIDE SEQUENCE [LARGE SCALE GENOMIC DNA]</scope>
</reference>
<gene>
    <name evidence="5" type="primary">rny</name>
    <name evidence="9" type="ORF">UT30_C0011G0018</name>
</gene>
<dbReference type="InterPro" id="IPR006674">
    <property type="entry name" value="HD_domain"/>
</dbReference>
<dbReference type="SUPFAM" id="SSF109604">
    <property type="entry name" value="HD-domain/PDEase-like"/>
    <property type="match status" value="1"/>
</dbReference>
<keyword evidence="2 5" id="KW-0255">Endonuclease</keyword>
<feature type="coiled-coil region" evidence="7">
    <location>
        <begin position="31"/>
        <end position="186"/>
    </location>
</feature>
<dbReference type="SMART" id="SM00322">
    <property type="entry name" value="KH"/>
    <property type="match status" value="1"/>
</dbReference>
<dbReference type="PROSITE" id="PS51831">
    <property type="entry name" value="HD"/>
    <property type="match status" value="1"/>
</dbReference>
<dbReference type="HAMAP" id="MF_00335">
    <property type="entry name" value="RNase_Y"/>
    <property type="match status" value="1"/>
</dbReference>
<protein>
    <recommendedName>
        <fullName evidence="5 6">Ribonuclease Y</fullName>
        <shortName evidence="5">RNase Y</shortName>
        <ecNumber evidence="5 6">3.1.-.-</ecNumber>
    </recommendedName>
</protein>
<dbReference type="PROSITE" id="PS50084">
    <property type="entry name" value="KH_TYPE_1"/>
    <property type="match status" value="1"/>
</dbReference>
<dbReference type="InterPro" id="IPR017705">
    <property type="entry name" value="Ribonuclease_Y"/>
</dbReference>
<evidence type="ECO:0000256" key="5">
    <source>
        <dbReference type="HAMAP-Rule" id="MF_00335"/>
    </source>
</evidence>
<dbReference type="Proteomes" id="UP000033935">
    <property type="component" value="Unassembled WGS sequence"/>
</dbReference>
<dbReference type="CDD" id="cd22431">
    <property type="entry name" value="KH-I_RNaseY"/>
    <property type="match status" value="1"/>
</dbReference>
<comment type="function">
    <text evidence="5">Endoribonuclease that initiates mRNA decay.</text>
</comment>
<dbReference type="EC" id="3.1.-.-" evidence="5 6"/>
<dbReference type="PANTHER" id="PTHR12826">
    <property type="entry name" value="RIBONUCLEASE Y"/>
    <property type="match status" value="1"/>
</dbReference>
<dbReference type="Pfam" id="PF00013">
    <property type="entry name" value="KH_1"/>
    <property type="match status" value="1"/>
</dbReference>
<name>A0A0G0QRD9_9BACT</name>
<dbReference type="InterPro" id="IPR036612">
    <property type="entry name" value="KH_dom_type_1_sf"/>
</dbReference>
<dbReference type="SMART" id="SM00471">
    <property type="entry name" value="HDc"/>
    <property type="match status" value="1"/>
</dbReference>
<dbReference type="InterPro" id="IPR004088">
    <property type="entry name" value="KH_dom_type_1"/>
</dbReference>
<evidence type="ECO:0000313" key="9">
    <source>
        <dbReference type="EMBL" id="KKR04172.1"/>
    </source>
</evidence>
<evidence type="ECO:0000256" key="1">
    <source>
        <dbReference type="ARBA" id="ARBA00022722"/>
    </source>
</evidence>
<dbReference type="Pfam" id="PF12072">
    <property type="entry name" value="RNase_Y_N"/>
    <property type="match status" value="1"/>
</dbReference>
<evidence type="ECO:0000259" key="8">
    <source>
        <dbReference type="PROSITE" id="PS51831"/>
    </source>
</evidence>
<dbReference type="GO" id="GO:0005886">
    <property type="term" value="C:plasma membrane"/>
    <property type="evidence" value="ECO:0007669"/>
    <property type="project" value="UniProtKB-UniRule"/>
</dbReference>
<dbReference type="Pfam" id="PF01966">
    <property type="entry name" value="HD"/>
    <property type="match status" value="1"/>
</dbReference>
<dbReference type="GO" id="GO:0006402">
    <property type="term" value="P:mRNA catabolic process"/>
    <property type="evidence" value="ECO:0007669"/>
    <property type="project" value="UniProtKB-UniRule"/>
</dbReference>
<sequence length="519" mass="58565">MLFQIILVIAAILLGGGSGYALRKIQSKKSADQSENRAEKILAEAKAKQQEILQETKTREQEVLIQAKEKALKMIDEAKQDEQSRRRDLQDQQRRLEKRESLFDQKILEVEDKKTKLEEKTKEIENVKQKITQIKEEQSAKLQEIAEMNKEQAEQKLLRTIEQDSQESLMSRLRKLEQDNEEELEIKSRKILSLALTRYASCVCSDTTTTAVELPNDEMKGRIIGKEGRNIKAIETLTGTEIIVDDTPELITISGFSPIRRQVAKRALDELIKDGRIHPARIEEAIANAKKTIAKDLRKAGEEALYQLGIPVSSIDPKLISILGRMKYRTSYGQNALQHSIEVGTIAGMIAEELGADVFICKKGGLFHDIGKAVDHDMQGAHPEIGYNIMKKFGFPEELCYQSIAHHEDRPRTIEGAVVKAADAISGARPGARKQSLEQFIQRMEELERTASSFEGVEKAYAIQAGREVRVFVQPEKIDDLTAYRLAKDVATKIEAELSYPGEVKVTVIRETRVIEFAK</sequence>